<dbReference type="NCBIfam" id="TIGR01313">
    <property type="entry name" value="therm_gnt_kin"/>
    <property type="match status" value="1"/>
</dbReference>
<keyword evidence="4 9" id="KW-0808">Transferase</keyword>
<evidence type="ECO:0000256" key="1">
    <source>
        <dbReference type="ARBA" id="ARBA00004761"/>
    </source>
</evidence>
<dbReference type="Gene3D" id="3.40.50.300">
    <property type="entry name" value="P-loop containing nucleotide triphosphate hydrolases"/>
    <property type="match status" value="1"/>
</dbReference>
<name>A0ABY4KRB9_9PSED</name>
<proteinExistence type="inferred from homology"/>
<dbReference type="Proteomes" id="UP000831189">
    <property type="component" value="Chromosome"/>
</dbReference>
<evidence type="ECO:0000313" key="10">
    <source>
        <dbReference type="EMBL" id="UPQ83421.1"/>
    </source>
</evidence>
<evidence type="ECO:0000256" key="8">
    <source>
        <dbReference type="ARBA" id="ARBA00048090"/>
    </source>
</evidence>
<keyword evidence="7 9" id="KW-0067">ATP-binding</keyword>
<dbReference type="CDD" id="cd02021">
    <property type="entry name" value="GntK"/>
    <property type="match status" value="1"/>
</dbReference>
<evidence type="ECO:0000256" key="3">
    <source>
        <dbReference type="ARBA" id="ARBA00012054"/>
    </source>
</evidence>
<organism evidence="10 11">
    <name type="scientific">Pseudomonas knackmussii</name>
    <dbReference type="NCBI Taxonomy" id="65741"/>
    <lineage>
        <taxon>Bacteria</taxon>
        <taxon>Pseudomonadati</taxon>
        <taxon>Pseudomonadota</taxon>
        <taxon>Gammaproteobacteria</taxon>
        <taxon>Pseudomonadales</taxon>
        <taxon>Pseudomonadaceae</taxon>
        <taxon>Pseudomonas</taxon>
    </lineage>
</organism>
<sequence>MIAIVMGVSGSGKTTIGEQLAARLGCGFSDADEFHGPANKAKMSAGIALTDADREPWLQAMHKAIADQARQGKDHVFTCSALKRRYRDVLRGDVANVKLIFLDGPREVLAERVGKRRGHFFAATLLDDQLANLEPPQADEALILDIRKSPDEIVEEIVQVLSAGDREGGGACEASRRE</sequence>
<evidence type="ECO:0000256" key="9">
    <source>
        <dbReference type="RuleBase" id="RU363066"/>
    </source>
</evidence>
<protein>
    <recommendedName>
        <fullName evidence="3 9">Gluconokinase</fullName>
        <ecNumber evidence="3 9">2.7.1.12</ecNumber>
    </recommendedName>
</protein>
<dbReference type="InterPro" id="IPR027417">
    <property type="entry name" value="P-loop_NTPase"/>
</dbReference>
<reference evidence="10 11" key="1">
    <citation type="submission" date="2022-04" db="EMBL/GenBank/DDBJ databases">
        <title>Pseudomonas knackmussii B09-2.</title>
        <authorList>
            <person name="Deng Y."/>
        </authorList>
    </citation>
    <scope>NUCLEOTIDE SEQUENCE [LARGE SCALE GENOMIC DNA]</scope>
    <source>
        <strain evidence="10 11">B09-2</strain>
    </source>
</reference>
<comment type="pathway">
    <text evidence="1">Carbohydrate acid metabolism.</text>
</comment>
<dbReference type="InterPro" id="IPR031322">
    <property type="entry name" value="Shikimate/glucono_kinase"/>
</dbReference>
<dbReference type="EMBL" id="CP096208">
    <property type="protein sequence ID" value="UPQ83421.1"/>
    <property type="molecule type" value="Genomic_DNA"/>
</dbReference>
<dbReference type="PANTHER" id="PTHR43442:SF3">
    <property type="entry name" value="GLUCONOKINASE-RELATED"/>
    <property type="match status" value="1"/>
</dbReference>
<dbReference type="SUPFAM" id="SSF52540">
    <property type="entry name" value="P-loop containing nucleoside triphosphate hydrolases"/>
    <property type="match status" value="1"/>
</dbReference>
<evidence type="ECO:0000256" key="6">
    <source>
        <dbReference type="ARBA" id="ARBA00022777"/>
    </source>
</evidence>
<evidence type="ECO:0000256" key="7">
    <source>
        <dbReference type="ARBA" id="ARBA00022840"/>
    </source>
</evidence>
<evidence type="ECO:0000256" key="2">
    <source>
        <dbReference type="ARBA" id="ARBA00008420"/>
    </source>
</evidence>
<accession>A0ABY4KRB9</accession>
<dbReference type="PANTHER" id="PTHR43442">
    <property type="entry name" value="GLUCONOKINASE-RELATED"/>
    <property type="match status" value="1"/>
</dbReference>
<dbReference type="Pfam" id="PF01202">
    <property type="entry name" value="SKI"/>
    <property type="match status" value="1"/>
</dbReference>
<comment type="similarity">
    <text evidence="2 9">Belongs to the gluconokinase GntK/GntV family.</text>
</comment>
<gene>
    <name evidence="10" type="ORF">M0M42_03155</name>
</gene>
<keyword evidence="11" id="KW-1185">Reference proteome</keyword>
<evidence type="ECO:0000256" key="5">
    <source>
        <dbReference type="ARBA" id="ARBA00022741"/>
    </source>
</evidence>
<evidence type="ECO:0000313" key="11">
    <source>
        <dbReference type="Proteomes" id="UP000831189"/>
    </source>
</evidence>
<evidence type="ECO:0000256" key="4">
    <source>
        <dbReference type="ARBA" id="ARBA00022679"/>
    </source>
</evidence>
<dbReference type="EC" id="2.7.1.12" evidence="3 9"/>
<keyword evidence="6 9" id="KW-0418">Kinase</keyword>
<comment type="catalytic activity">
    <reaction evidence="8 9">
        <text>D-gluconate + ATP = 6-phospho-D-gluconate + ADP + H(+)</text>
        <dbReference type="Rhea" id="RHEA:19433"/>
        <dbReference type="ChEBI" id="CHEBI:15378"/>
        <dbReference type="ChEBI" id="CHEBI:18391"/>
        <dbReference type="ChEBI" id="CHEBI:30616"/>
        <dbReference type="ChEBI" id="CHEBI:58759"/>
        <dbReference type="ChEBI" id="CHEBI:456216"/>
        <dbReference type="EC" id="2.7.1.12"/>
    </reaction>
</comment>
<dbReference type="InterPro" id="IPR006001">
    <property type="entry name" value="Therm_gnt_kin"/>
</dbReference>
<keyword evidence="5 9" id="KW-0547">Nucleotide-binding</keyword>